<feature type="region of interest" description="Disordered" evidence="1">
    <location>
        <begin position="1"/>
        <end position="45"/>
    </location>
</feature>
<protein>
    <recommendedName>
        <fullName evidence="4">Peptidase C39-like domain-containing protein</fullName>
    </recommendedName>
</protein>
<comment type="caution">
    <text evidence="2">The sequence shown here is derived from an EMBL/GenBank/DDBJ whole genome shotgun (WGS) entry which is preliminary data.</text>
</comment>
<evidence type="ECO:0000313" key="2">
    <source>
        <dbReference type="EMBL" id="SET42093.1"/>
    </source>
</evidence>
<accession>A0ABY1BZW3</accession>
<reference evidence="2 3" key="1">
    <citation type="submission" date="2016-10" db="EMBL/GenBank/DDBJ databases">
        <authorList>
            <person name="Varghese N."/>
            <person name="Submissions S."/>
        </authorList>
    </citation>
    <scope>NUCLEOTIDE SEQUENCE [LARGE SCALE GENOMIC DNA]</scope>
    <source>
        <strain evidence="2 3">DSM 16525</strain>
    </source>
</reference>
<evidence type="ECO:0000313" key="3">
    <source>
        <dbReference type="Proteomes" id="UP000183760"/>
    </source>
</evidence>
<keyword evidence="3" id="KW-1185">Reference proteome</keyword>
<feature type="compositionally biased region" description="Polar residues" evidence="1">
    <location>
        <begin position="24"/>
        <end position="34"/>
    </location>
</feature>
<dbReference type="EMBL" id="FOIB01000002">
    <property type="protein sequence ID" value="SET42093.1"/>
    <property type="molecule type" value="Genomic_DNA"/>
</dbReference>
<evidence type="ECO:0008006" key="4">
    <source>
        <dbReference type="Google" id="ProtNLM"/>
    </source>
</evidence>
<dbReference type="Proteomes" id="UP000183760">
    <property type="component" value="Unassembled WGS sequence"/>
</dbReference>
<proteinExistence type="predicted"/>
<sequence>MSDWRVRSSPQARVYVPPREARGQVSSEASVNTGGTRGPVDEFVGAPGAKARSRAHLLDGGTSSVATTHRVQAQTSTPEPTRPAWDPEAGQAFLNEGETWSPVDVPYERYAWLGEVRRQDESVYLIEPDAQAVREDDNANWCATLAWDFLGAAVPGWSSQATRDGAAADYEKTSSEAVWAQVVGQQVPEEGLAVSLPVSSTGESLGFHAVETFTSETDTSMDSPPTLTSLADIPVGESRAIVMRPLNGDGTSNSDATGHWVIVERVSEDEYRIHQSAPGNWVMAGMSAPLGGTFTQTFTGPDAAQQVSDCVQRQSRFAAENQGSSRYGLVVLEPTLPPERRGESVA</sequence>
<name>A0ABY1BZW3_MYXFU</name>
<organism evidence="2 3">
    <name type="scientific">Myxococcus fulvus</name>
    <dbReference type="NCBI Taxonomy" id="33"/>
    <lineage>
        <taxon>Bacteria</taxon>
        <taxon>Pseudomonadati</taxon>
        <taxon>Myxococcota</taxon>
        <taxon>Myxococcia</taxon>
        <taxon>Myxococcales</taxon>
        <taxon>Cystobacterineae</taxon>
        <taxon>Myxococcaceae</taxon>
        <taxon>Myxococcus</taxon>
    </lineage>
</organism>
<gene>
    <name evidence="2" type="ORF">SAMN05443572_102215</name>
</gene>
<evidence type="ECO:0000256" key="1">
    <source>
        <dbReference type="SAM" id="MobiDB-lite"/>
    </source>
</evidence>